<protein>
    <recommendedName>
        <fullName evidence="4">Stage III sporulation protein AF</fullName>
    </recommendedName>
</protein>
<keyword evidence="1" id="KW-0472">Membrane</keyword>
<organism evidence="2 3">
    <name type="scientific">Sedimentibacter saalensis</name>
    <dbReference type="NCBI Taxonomy" id="130788"/>
    <lineage>
        <taxon>Bacteria</taxon>
        <taxon>Bacillati</taxon>
        <taxon>Bacillota</taxon>
        <taxon>Tissierellia</taxon>
        <taxon>Sedimentibacter</taxon>
    </lineage>
</organism>
<evidence type="ECO:0000313" key="3">
    <source>
        <dbReference type="Proteomes" id="UP000315343"/>
    </source>
</evidence>
<comment type="caution">
    <text evidence="2">The sequence shown here is derived from an EMBL/GenBank/DDBJ whole genome shotgun (WGS) entry which is preliminary data.</text>
</comment>
<evidence type="ECO:0000256" key="1">
    <source>
        <dbReference type="SAM" id="Phobius"/>
    </source>
</evidence>
<keyword evidence="1" id="KW-0812">Transmembrane</keyword>
<keyword evidence="1" id="KW-1133">Transmembrane helix</keyword>
<dbReference type="Proteomes" id="UP000315343">
    <property type="component" value="Unassembled WGS sequence"/>
</dbReference>
<dbReference type="EMBL" id="VLKH01000002">
    <property type="protein sequence ID" value="TWH82442.1"/>
    <property type="molecule type" value="Genomic_DNA"/>
</dbReference>
<reference evidence="2 3" key="1">
    <citation type="submission" date="2019-07" db="EMBL/GenBank/DDBJ databases">
        <title>Genomic Encyclopedia of Type Strains, Phase I: the one thousand microbial genomes (KMG-I) project.</title>
        <authorList>
            <person name="Kyrpides N."/>
        </authorList>
    </citation>
    <scope>NUCLEOTIDE SEQUENCE [LARGE SCALE GENOMIC DNA]</scope>
    <source>
        <strain evidence="2 3">DSM 13558</strain>
    </source>
</reference>
<dbReference type="RefSeq" id="WP_145080132.1">
    <property type="nucleotide sequence ID" value="NZ_DAMBUX010000001.1"/>
</dbReference>
<name>A0A562JGU8_9FIRM</name>
<dbReference type="AlphaFoldDB" id="A0A562JGU8"/>
<feature type="transmembrane region" description="Helical" evidence="1">
    <location>
        <begin position="35"/>
        <end position="53"/>
    </location>
</feature>
<proteinExistence type="predicted"/>
<evidence type="ECO:0008006" key="4">
    <source>
        <dbReference type="Google" id="ProtNLM"/>
    </source>
</evidence>
<feature type="transmembrane region" description="Helical" evidence="1">
    <location>
        <begin position="6"/>
        <end position="23"/>
    </location>
</feature>
<gene>
    <name evidence="2" type="ORF">LY60_00740</name>
</gene>
<evidence type="ECO:0000313" key="2">
    <source>
        <dbReference type="EMBL" id="TWH82442.1"/>
    </source>
</evidence>
<keyword evidence="3" id="KW-1185">Reference proteome</keyword>
<accession>A0A562JGU8</accession>
<sequence>MKSTIVNILVLILMFNLIMIIFPEGKTQKFCRISLKLFIMIYILDNIFLNGSINLNLLDMPDISPDYQREMSIQNIDPEFIEKLNQDFYEGEEVIKNIELNFTGNMDIDVLVTTKGLMSTDTTKKIKKDIAEVFKISSDNIRVTSGGTYE</sequence>